<organism evidence="2 3">
    <name type="scientific">Alicyclobacillus mali</name>
    <name type="common">ex Roth et al. 2021</name>
    <dbReference type="NCBI Taxonomy" id="1123961"/>
    <lineage>
        <taxon>Bacteria</taxon>
        <taxon>Bacillati</taxon>
        <taxon>Bacillota</taxon>
        <taxon>Bacilli</taxon>
        <taxon>Bacillales</taxon>
        <taxon>Alicyclobacillaceae</taxon>
        <taxon>Alicyclobacillus</taxon>
    </lineage>
</organism>
<gene>
    <name evidence="2" type="ORF">IW967_07835</name>
</gene>
<evidence type="ECO:0000313" key="3">
    <source>
        <dbReference type="Proteomes" id="UP000642910"/>
    </source>
</evidence>
<accession>A0ABS0F3A9</accession>
<reference evidence="2 3" key="1">
    <citation type="submission" date="2020-11" db="EMBL/GenBank/DDBJ databases">
        <title>Genomic insight of Alicyclobacillus mali FL 18 reveals a new arsenic-resistant strain, with potential in environmental biotechnology.</title>
        <authorList>
            <person name="Fiorentino G."/>
            <person name="Gallo G."/>
            <person name="Aulitto M."/>
        </authorList>
    </citation>
    <scope>NUCLEOTIDE SEQUENCE [LARGE SCALE GENOMIC DNA]</scope>
    <source>
        <strain evidence="2 3">FL 18</strain>
    </source>
</reference>
<protein>
    <submittedName>
        <fullName evidence="2">Uncharacterized protein</fullName>
    </submittedName>
</protein>
<sequence length="86" mass="9018">MRVSLTDMDYNGRVSSMSDTFTSIVVTASSVAIGWAASHLSVDTVYVTWGPVTALIALAILVVLRRWLRGQSAIPSAAAADPPSAP</sequence>
<keyword evidence="1" id="KW-1133">Transmembrane helix</keyword>
<dbReference type="SUPFAM" id="SSF103473">
    <property type="entry name" value="MFS general substrate transporter"/>
    <property type="match status" value="1"/>
</dbReference>
<evidence type="ECO:0000313" key="2">
    <source>
        <dbReference type="EMBL" id="MBF8377775.1"/>
    </source>
</evidence>
<keyword evidence="1" id="KW-0472">Membrane</keyword>
<dbReference type="InterPro" id="IPR036259">
    <property type="entry name" value="MFS_trans_sf"/>
</dbReference>
<feature type="transmembrane region" description="Helical" evidence="1">
    <location>
        <begin position="21"/>
        <end position="40"/>
    </location>
</feature>
<name>A0ABS0F3A9_9BACL</name>
<evidence type="ECO:0000256" key="1">
    <source>
        <dbReference type="SAM" id="Phobius"/>
    </source>
</evidence>
<dbReference type="Proteomes" id="UP000642910">
    <property type="component" value="Unassembled WGS sequence"/>
</dbReference>
<feature type="transmembrane region" description="Helical" evidence="1">
    <location>
        <begin position="46"/>
        <end position="64"/>
    </location>
</feature>
<keyword evidence="3" id="KW-1185">Reference proteome</keyword>
<comment type="caution">
    <text evidence="2">The sequence shown here is derived from an EMBL/GenBank/DDBJ whole genome shotgun (WGS) entry which is preliminary data.</text>
</comment>
<dbReference type="EMBL" id="JADPKZ010000038">
    <property type="protein sequence ID" value="MBF8377775.1"/>
    <property type="molecule type" value="Genomic_DNA"/>
</dbReference>
<keyword evidence="1" id="KW-0812">Transmembrane</keyword>
<proteinExistence type="predicted"/>